<keyword evidence="7" id="KW-1185">Reference proteome</keyword>
<dbReference type="InterPro" id="IPR015943">
    <property type="entry name" value="WD40/YVTN_repeat-like_dom_sf"/>
</dbReference>
<name>A0A8J2WZE6_9STRA</name>
<feature type="domain" description="Helicase ATP-binding" evidence="5">
    <location>
        <begin position="428"/>
        <end position="608"/>
    </location>
</feature>
<evidence type="ECO:0000256" key="2">
    <source>
        <dbReference type="ARBA" id="ARBA00022737"/>
    </source>
</evidence>
<dbReference type="SUPFAM" id="SSF50998">
    <property type="entry name" value="Quinoprotein alcohol dehydrogenase-like"/>
    <property type="match status" value="1"/>
</dbReference>
<dbReference type="InterPro" id="IPR027417">
    <property type="entry name" value="P-loop_NTPase"/>
</dbReference>
<protein>
    <recommendedName>
        <fullName evidence="5">Helicase ATP-binding domain-containing protein</fullName>
    </recommendedName>
</protein>
<dbReference type="OrthoDB" id="202197at2759"/>
<feature type="region of interest" description="Disordered" evidence="4">
    <location>
        <begin position="852"/>
        <end position="883"/>
    </location>
</feature>
<dbReference type="PROSITE" id="PS50082">
    <property type="entry name" value="WD_REPEATS_2"/>
    <property type="match status" value="8"/>
</dbReference>
<reference evidence="6" key="1">
    <citation type="submission" date="2021-11" db="EMBL/GenBank/DDBJ databases">
        <authorList>
            <consortium name="Genoscope - CEA"/>
            <person name="William W."/>
        </authorList>
    </citation>
    <scope>NUCLEOTIDE SEQUENCE</scope>
</reference>
<comment type="caution">
    <text evidence="6">The sequence shown here is derived from an EMBL/GenBank/DDBJ whole genome shotgun (WGS) entry which is preliminary data.</text>
</comment>
<keyword evidence="1 3" id="KW-0853">WD repeat</keyword>
<feature type="repeat" description="WD" evidence="3">
    <location>
        <begin position="989"/>
        <end position="1030"/>
    </location>
</feature>
<dbReference type="SMART" id="SM00320">
    <property type="entry name" value="WD40"/>
    <property type="match status" value="8"/>
</dbReference>
<dbReference type="PANTHER" id="PTHR19879">
    <property type="entry name" value="TRANSCRIPTION INITIATION FACTOR TFIID"/>
    <property type="match status" value="1"/>
</dbReference>
<dbReference type="SMART" id="SM00564">
    <property type="entry name" value="PQQ"/>
    <property type="match status" value="7"/>
</dbReference>
<dbReference type="PROSITE" id="PS50294">
    <property type="entry name" value="WD_REPEATS_REGION"/>
    <property type="match status" value="8"/>
</dbReference>
<evidence type="ECO:0000256" key="3">
    <source>
        <dbReference type="PROSITE-ProRule" id="PRU00221"/>
    </source>
</evidence>
<keyword evidence="2" id="KW-0677">Repeat</keyword>
<evidence type="ECO:0000313" key="7">
    <source>
        <dbReference type="Proteomes" id="UP000789595"/>
    </source>
</evidence>
<dbReference type="CDD" id="cd00200">
    <property type="entry name" value="WD40"/>
    <property type="match status" value="1"/>
</dbReference>
<dbReference type="Pfam" id="PF13604">
    <property type="entry name" value="AAA_30"/>
    <property type="match status" value="1"/>
</dbReference>
<dbReference type="PROSITE" id="PS00678">
    <property type="entry name" value="WD_REPEATS_1"/>
    <property type="match status" value="8"/>
</dbReference>
<dbReference type="PANTHER" id="PTHR19879:SF9">
    <property type="entry name" value="TRANSCRIPTION INITIATION FACTOR TFIID SUBUNIT 5"/>
    <property type="match status" value="1"/>
</dbReference>
<evidence type="ECO:0000259" key="5">
    <source>
        <dbReference type="SMART" id="SM00487"/>
    </source>
</evidence>
<dbReference type="Gene3D" id="3.40.50.300">
    <property type="entry name" value="P-loop containing nucleotide triphosphate hydrolases"/>
    <property type="match status" value="2"/>
</dbReference>
<dbReference type="InterPro" id="IPR014001">
    <property type="entry name" value="Helicase_ATP-bd"/>
</dbReference>
<feature type="repeat" description="WD" evidence="3">
    <location>
        <begin position="1241"/>
        <end position="1282"/>
    </location>
</feature>
<gene>
    <name evidence="6" type="ORF">PECAL_3P22330</name>
</gene>
<feature type="repeat" description="WD" evidence="3">
    <location>
        <begin position="1157"/>
        <end position="1198"/>
    </location>
</feature>
<organism evidence="6 7">
    <name type="scientific">Pelagomonas calceolata</name>
    <dbReference type="NCBI Taxonomy" id="35677"/>
    <lineage>
        <taxon>Eukaryota</taxon>
        <taxon>Sar</taxon>
        <taxon>Stramenopiles</taxon>
        <taxon>Ochrophyta</taxon>
        <taxon>Pelagophyceae</taxon>
        <taxon>Pelagomonadales</taxon>
        <taxon>Pelagomonadaceae</taxon>
        <taxon>Pelagomonas</taxon>
    </lineage>
</organism>
<feature type="repeat" description="WD" evidence="3">
    <location>
        <begin position="947"/>
        <end position="988"/>
    </location>
</feature>
<evidence type="ECO:0000313" key="6">
    <source>
        <dbReference type="EMBL" id="CAH0372250.1"/>
    </source>
</evidence>
<accession>A0A8J2WZE6</accession>
<proteinExistence type="predicted"/>
<feature type="repeat" description="WD" evidence="3">
    <location>
        <begin position="1199"/>
        <end position="1240"/>
    </location>
</feature>
<feature type="repeat" description="WD" evidence="3">
    <location>
        <begin position="1115"/>
        <end position="1156"/>
    </location>
</feature>
<dbReference type="SMART" id="SM00487">
    <property type="entry name" value="DEXDc"/>
    <property type="match status" value="1"/>
</dbReference>
<dbReference type="Gene3D" id="2.130.10.10">
    <property type="entry name" value="YVTN repeat-like/Quinoprotein amine dehydrogenase"/>
    <property type="match status" value="4"/>
</dbReference>
<evidence type="ECO:0000256" key="4">
    <source>
        <dbReference type="SAM" id="MobiDB-lite"/>
    </source>
</evidence>
<dbReference type="InterPro" id="IPR011047">
    <property type="entry name" value="Quinoprotein_ADH-like_sf"/>
</dbReference>
<dbReference type="SUPFAM" id="SSF52540">
    <property type="entry name" value="P-loop containing nucleoside triphosphate hydrolases"/>
    <property type="match status" value="1"/>
</dbReference>
<dbReference type="InterPro" id="IPR018391">
    <property type="entry name" value="PQQ_b-propeller_rpt"/>
</dbReference>
<feature type="repeat" description="WD" evidence="3">
    <location>
        <begin position="1073"/>
        <end position="1114"/>
    </location>
</feature>
<feature type="non-terminal residue" evidence="6">
    <location>
        <position position="1"/>
    </location>
</feature>
<dbReference type="InterPro" id="IPR019775">
    <property type="entry name" value="WD40_repeat_CS"/>
</dbReference>
<dbReference type="Pfam" id="PF25173">
    <property type="entry name" value="Beta-prop_WDR3_1st"/>
    <property type="match status" value="1"/>
</dbReference>
<sequence>MGAGASFIDVEELTEALEQDFARVVPRTPRGSLDVASCDRGKVRKVVDGANERIKERYVAGWQSYTARKGAAVDELRDACAALVEDFHEAEPRCALPANTPSALVDMASRHGAALHAALEGLVTKAGGEYVHGPTKKVERIKDKAENDYEGDVARVVDVERATGLFDSLEALNTAASAFRGTIDGLTVRRCKDAFFAHKHDSGYRDMKLFVEVADTGFIGELQLNLRQIQNIKGHAHKVYDVERVLEKGTDEALRRAIDGLDLESEQVLCLAADGGQSILDACGHVVVLEDALDEALPAGCEVANVYNAGGAVHAHVRLGIADVCALARLRDAVLFEGSFETAINAALPHDASQLAEKLATSDKMKELGFSASMSQSGRCLLKNERFLAGDSDSSLGAPPDAKIRVESVDVHVDRGAFMECYARIMMRFAKLTMHQREKLTEVRGAKVAVLLAPAGGGKTFVAVQRVVQVLNEDPDATVLFVARNEALALFVCKWLVVASRKSAEHVVERVHVLVAPFSSGPRRVHVEAAGGRRRLMFGNSRVEATTYALIVVDEAHHLVGDSSLRSELAELGAAESSLLFLGDASQATAAMQSPDEIARSLVELPQEQDVVVATLSEVVRSTKRIVAGAAAFQLEAGRKAETSTHSASAGPPLVARVFTTSEGDDAGETYAREVVEALAAIRRQLVDLEDLDDRVAVVGPDEAFIEKLREPLARALGGFELVDAATASAVLPRGDTEARAADAKQLLVVDSVDNMDGLERLVVICVGLDQVIDRGAGVLETRSRLYRAMTRAQLAVAVVNEALPGGWLEFLGRVELVAGGGYSDAAERGNRAETAADDVVGAVVEETSAPVATHGDATAVSKASSAPARGSDGAQEASPNGAVDAPVAEKAAVDADAATTPSEPEPMKVLQSIWDASAVATVARGDLRFMPFFELDPSKLVELRTLEGHSDRVRGVAVFLDGRRIVSASDDKTLKVWDIATGVCVATLEGHSERVWGVAVFPDGRRVVSASYDNTLKVWDVATGECVATLKGHSDYVCCVAVFPDGRRVVSASIDNTLKVWDVATGECVATLEGHSNDVYCVAVFPDGRRVVSGSFDNTLKVWDLETGKCVATLEGHSRDVRGVAVFPDGRRVVSGSYDKTLKVWDVATGKCVATLQGHSNRVRGVAISPDGRRVVSASWDKTLKVWDVATGECVATLEGHSDYVWGVAVFPDGRRVVSASGDKTLKVWDVATGECVATLKGHSDAVRGVAVFPDGRRVVSASGDNTLKVWDVATGKCVATLEGHSGEV</sequence>
<dbReference type="PRINTS" id="PR00320">
    <property type="entry name" value="GPROTEINBRPT"/>
</dbReference>
<dbReference type="Proteomes" id="UP000789595">
    <property type="component" value="Unassembled WGS sequence"/>
</dbReference>
<dbReference type="Pfam" id="PF00400">
    <property type="entry name" value="WD40"/>
    <property type="match status" value="4"/>
</dbReference>
<feature type="repeat" description="WD" evidence="3">
    <location>
        <begin position="1031"/>
        <end position="1072"/>
    </location>
</feature>
<evidence type="ECO:0000256" key="1">
    <source>
        <dbReference type="ARBA" id="ARBA00022574"/>
    </source>
</evidence>
<dbReference type="InterPro" id="IPR020472">
    <property type="entry name" value="WD40_PAC1"/>
</dbReference>
<dbReference type="InterPro" id="IPR001680">
    <property type="entry name" value="WD40_rpt"/>
</dbReference>
<dbReference type="EMBL" id="CAKKNE010000003">
    <property type="protein sequence ID" value="CAH0372250.1"/>
    <property type="molecule type" value="Genomic_DNA"/>
</dbReference>